<keyword evidence="8" id="KW-1185">Reference proteome</keyword>
<sequence>MKHKNFFPIILFIIFIVIAITLWITTCKTFYLFNFIYIGSVVFIGLILLTREYRYARLFVQVGVGLYMLIYLGIILGENMQIEGFFYYLLLGVFQAAYIHYLVAKIAGPLIFGRGWCGYACWTTMILDLLPYKTPQKPRIEKLQFVRYIVFIVSFFLVAALFIFDVSNLGKVMNLMFIVGNVVYYFVGIVLAIILKDNRAFCKYICPVTVLIKPASYFSLTRIKVDKDKCINCKRCIKTCPMNVDMLNPKRKRKNGTECILCLECLKVCPKRAIKV</sequence>
<dbReference type="Proteomes" id="UP000190951">
    <property type="component" value="Chromosome"/>
</dbReference>
<evidence type="ECO:0000313" key="7">
    <source>
        <dbReference type="EMBL" id="URZ10512.1"/>
    </source>
</evidence>
<evidence type="ECO:0000256" key="3">
    <source>
        <dbReference type="ARBA" id="ARBA00022723"/>
    </source>
</evidence>
<organism evidence="7 8">
    <name type="scientific">Clostridium felsineum</name>
    <dbReference type="NCBI Taxonomy" id="36839"/>
    <lineage>
        <taxon>Bacteria</taxon>
        <taxon>Bacillati</taxon>
        <taxon>Bacillota</taxon>
        <taxon>Clostridia</taxon>
        <taxon>Eubacteriales</taxon>
        <taxon>Clostridiaceae</taxon>
        <taxon>Clostridium</taxon>
    </lineage>
</organism>
<dbReference type="Pfam" id="PF12801">
    <property type="entry name" value="Fer4_5"/>
    <property type="match status" value="2"/>
</dbReference>
<evidence type="ECO:0000256" key="2">
    <source>
        <dbReference type="ARBA" id="ARBA00022485"/>
    </source>
</evidence>
<evidence type="ECO:0000256" key="6">
    <source>
        <dbReference type="ARBA" id="ARBA00023014"/>
    </source>
</evidence>
<dbReference type="STRING" id="84029.CROST_42390"/>
<name>A0A1S8KYC5_9CLOT</name>
<reference evidence="7 8" key="1">
    <citation type="submission" date="2022-04" db="EMBL/GenBank/DDBJ databases">
        <title>Genome sequence of C. roseum typestrain.</title>
        <authorList>
            <person name="Poehlein A."/>
            <person name="Schoch T."/>
            <person name="Duerre P."/>
            <person name="Daniel R."/>
        </authorList>
    </citation>
    <scope>NUCLEOTIDE SEQUENCE [LARGE SCALE GENOMIC DNA]</scope>
    <source>
        <strain evidence="7 8">DSM 7320</strain>
    </source>
</reference>
<dbReference type="GO" id="GO:0005886">
    <property type="term" value="C:plasma membrane"/>
    <property type="evidence" value="ECO:0007669"/>
    <property type="project" value="TreeGrafter"/>
</dbReference>
<evidence type="ECO:0000256" key="1">
    <source>
        <dbReference type="ARBA" id="ARBA00022448"/>
    </source>
</evidence>
<dbReference type="PANTHER" id="PTHR30176:SF3">
    <property type="entry name" value="FERREDOXIN-TYPE PROTEIN NAPH"/>
    <property type="match status" value="1"/>
</dbReference>
<dbReference type="InterPro" id="IPR017900">
    <property type="entry name" value="4Fe4S_Fe_S_CS"/>
</dbReference>
<dbReference type="Gene3D" id="3.30.70.20">
    <property type="match status" value="1"/>
</dbReference>
<keyword evidence="4" id="KW-0249">Electron transport</keyword>
<keyword evidence="2" id="KW-0004">4Fe-4S</keyword>
<dbReference type="SUPFAM" id="SSF54862">
    <property type="entry name" value="4Fe-4S ferredoxins"/>
    <property type="match status" value="1"/>
</dbReference>
<keyword evidence="1" id="KW-0813">Transport</keyword>
<evidence type="ECO:0000256" key="5">
    <source>
        <dbReference type="ARBA" id="ARBA00023004"/>
    </source>
</evidence>
<dbReference type="InterPro" id="IPR051684">
    <property type="entry name" value="Electron_Trans/Redox"/>
</dbReference>
<evidence type="ECO:0000256" key="4">
    <source>
        <dbReference type="ARBA" id="ARBA00022982"/>
    </source>
</evidence>
<keyword evidence="5" id="KW-0408">Iron</keyword>
<dbReference type="GO" id="GO:0046872">
    <property type="term" value="F:metal ion binding"/>
    <property type="evidence" value="ECO:0007669"/>
    <property type="project" value="UniProtKB-KW"/>
</dbReference>
<proteinExistence type="predicted"/>
<protein>
    <submittedName>
        <fullName evidence="7">Uncharacterized protein</fullName>
    </submittedName>
</protein>
<accession>A0A1S8KYC5</accession>
<dbReference type="GO" id="GO:0051539">
    <property type="term" value="F:4 iron, 4 sulfur cluster binding"/>
    <property type="evidence" value="ECO:0007669"/>
    <property type="project" value="UniProtKB-KW"/>
</dbReference>
<dbReference type="AlphaFoldDB" id="A0A1S8KYC5"/>
<dbReference type="KEGG" id="crw:CROST_012220"/>
<keyword evidence="3" id="KW-0479">Metal-binding</keyword>
<dbReference type="InterPro" id="IPR017896">
    <property type="entry name" value="4Fe4S_Fe-S-bd"/>
</dbReference>
<evidence type="ECO:0000313" key="8">
    <source>
        <dbReference type="Proteomes" id="UP000190951"/>
    </source>
</evidence>
<keyword evidence="6" id="KW-0411">Iron-sulfur</keyword>
<dbReference type="PROSITE" id="PS00198">
    <property type="entry name" value="4FE4S_FER_1"/>
    <property type="match status" value="2"/>
</dbReference>
<dbReference type="PROSITE" id="PS51379">
    <property type="entry name" value="4FE4S_FER_2"/>
    <property type="match status" value="2"/>
</dbReference>
<dbReference type="Pfam" id="PF13237">
    <property type="entry name" value="Fer4_10"/>
    <property type="match status" value="1"/>
</dbReference>
<dbReference type="PANTHER" id="PTHR30176">
    <property type="entry name" value="FERREDOXIN-TYPE PROTEIN NAPH"/>
    <property type="match status" value="1"/>
</dbReference>
<dbReference type="EMBL" id="CP096983">
    <property type="protein sequence ID" value="URZ10512.1"/>
    <property type="molecule type" value="Genomic_DNA"/>
</dbReference>
<gene>
    <name evidence="7" type="ORF">CROST_012220</name>
</gene>